<evidence type="ECO:0000256" key="1">
    <source>
        <dbReference type="ARBA" id="ARBA00001971"/>
    </source>
</evidence>
<feature type="transmembrane region" description="Helical" evidence="15">
    <location>
        <begin position="6"/>
        <end position="26"/>
    </location>
</feature>
<dbReference type="InterPro" id="IPR036396">
    <property type="entry name" value="Cyt_P450_sf"/>
</dbReference>
<comment type="caution">
    <text evidence="16">The sequence shown here is derived from an EMBL/GenBank/DDBJ whole genome shotgun (WGS) entry which is preliminary data.</text>
</comment>
<keyword evidence="6 15" id="KW-0812">Transmembrane</keyword>
<dbReference type="GO" id="GO:0004497">
    <property type="term" value="F:monooxygenase activity"/>
    <property type="evidence" value="ECO:0007669"/>
    <property type="project" value="UniProtKB-KW"/>
</dbReference>
<dbReference type="InterPro" id="IPR050364">
    <property type="entry name" value="Cytochrome_P450_fung"/>
</dbReference>
<comment type="pathway">
    <text evidence="3">Secondary metabolite biosynthesis.</text>
</comment>
<keyword evidence="7 13" id="KW-0479">Metal-binding</keyword>
<comment type="subcellular location">
    <subcellularLocation>
        <location evidence="2">Membrane</location>
        <topology evidence="2">Single-pass membrane protein</topology>
    </subcellularLocation>
</comment>
<proteinExistence type="inferred from homology"/>
<dbReference type="GO" id="GO:0016020">
    <property type="term" value="C:membrane"/>
    <property type="evidence" value="ECO:0007669"/>
    <property type="project" value="UniProtKB-SubCell"/>
</dbReference>
<dbReference type="GO" id="GO:0005506">
    <property type="term" value="F:iron ion binding"/>
    <property type="evidence" value="ECO:0007669"/>
    <property type="project" value="InterPro"/>
</dbReference>
<gene>
    <name evidence="16" type="ORF">NLI96_g3700</name>
</gene>
<dbReference type="PANTHER" id="PTHR46300">
    <property type="entry name" value="P450, PUTATIVE (EUROFUNG)-RELATED-RELATED"/>
    <property type="match status" value="1"/>
</dbReference>
<evidence type="ECO:0000256" key="2">
    <source>
        <dbReference type="ARBA" id="ARBA00004167"/>
    </source>
</evidence>
<dbReference type="Gene3D" id="1.10.630.10">
    <property type="entry name" value="Cytochrome P450"/>
    <property type="match status" value="1"/>
</dbReference>
<feature type="binding site" description="axial binding residue" evidence="13">
    <location>
        <position position="453"/>
    </location>
    <ligand>
        <name>heme</name>
        <dbReference type="ChEBI" id="CHEBI:30413"/>
    </ligand>
    <ligandPart>
        <name>Fe</name>
        <dbReference type="ChEBI" id="CHEBI:18248"/>
    </ligandPart>
</feature>
<dbReference type="InterPro" id="IPR002401">
    <property type="entry name" value="Cyt_P450_E_grp-I"/>
</dbReference>
<dbReference type="PANTHER" id="PTHR46300:SF7">
    <property type="entry name" value="P450, PUTATIVE (EUROFUNG)-RELATED"/>
    <property type="match status" value="1"/>
</dbReference>
<evidence type="ECO:0000256" key="5">
    <source>
        <dbReference type="ARBA" id="ARBA00022617"/>
    </source>
</evidence>
<dbReference type="GO" id="GO:0016705">
    <property type="term" value="F:oxidoreductase activity, acting on paired donors, with incorporation or reduction of molecular oxygen"/>
    <property type="evidence" value="ECO:0007669"/>
    <property type="project" value="InterPro"/>
</dbReference>
<evidence type="ECO:0000256" key="8">
    <source>
        <dbReference type="ARBA" id="ARBA00022989"/>
    </source>
</evidence>
<name>A0AAD5YFF9_9APHY</name>
<evidence type="ECO:0000256" key="9">
    <source>
        <dbReference type="ARBA" id="ARBA00023002"/>
    </source>
</evidence>
<evidence type="ECO:0000256" key="4">
    <source>
        <dbReference type="ARBA" id="ARBA00010617"/>
    </source>
</evidence>
<protein>
    <recommendedName>
        <fullName evidence="18">Cytochrome P450</fullName>
    </recommendedName>
</protein>
<dbReference type="CDD" id="cd11065">
    <property type="entry name" value="CYP64-like"/>
    <property type="match status" value="1"/>
</dbReference>
<evidence type="ECO:0000256" key="10">
    <source>
        <dbReference type="ARBA" id="ARBA00023004"/>
    </source>
</evidence>
<dbReference type="EMBL" id="JANAWD010000099">
    <property type="protein sequence ID" value="KAJ3487190.1"/>
    <property type="molecule type" value="Genomic_DNA"/>
</dbReference>
<dbReference type="InterPro" id="IPR017972">
    <property type="entry name" value="Cyt_P450_CS"/>
</dbReference>
<dbReference type="AlphaFoldDB" id="A0AAD5YFF9"/>
<organism evidence="16 17">
    <name type="scientific">Meripilus lineatus</name>
    <dbReference type="NCBI Taxonomy" id="2056292"/>
    <lineage>
        <taxon>Eukaryota</taxon>
        <taxon>Fungi</taxon>
        <taxon>Dikarya</taxon>
        <taxon>Basidiomycota</taxon>
        <taxon>Agaricomycotina</taxon>
        <taxon>Agaricomycetes</taxon>
        <taxon>Polyporales</taxon>
        <taxon>Meripilaceae</taxon>
        <taxon>Meripilus</taxon>
    </lineage>
</organism>
<keyword evidence="12 15" id="KW-0472">Membrane</keyword>
<reference evidence="16" key="1">
    <citation type="submission" date="2022-07" db="EMBL/GenBank/DDBJ databases">
        <title>Genome Sequence of Physisporinus lineatus.</title>
        <authorList>
            <person name="Buettner E."/>
        </authorList>
    </citation>
    <scope>NUCLEOTIDE SEQUENCE</scope>
    <source>
        <strain evidence="16">VT162</strain>
    </source>
</reference>
<evidence type="ECO:0000256" key="12">
    <source>
        <dbReference type="ARBA" id="ARBA00023136"/>
    </source>
</evidence>
<comment type="cofactor">
    <cofactor evidence="1 13">
        <name>heme</name>
        <dbReference type="ChEBI" id="CHEBI:30413"/>
    </cofactor>
</comment>
<evidence type="ECO:0000256" key="11">
    <source>
        <dbReference type="ARBA" id="ARBA00023033"/>
    </source>
</evidence>
<dbReference type="Proteomes" id="UP001212997">
    <property type="component" value="Unassembled WGS sequence"/>
</dbReference>
<evidence type="ECO:0008006" key="18">
    <source>
        <dbReference type="Google" id="ProtNLM"/>
    </source>
</evidence>
<comment type="similarity">
    <text evidence="4 14">Belongs to the cytochrome P450 family.</text>
</comment>
<keyword evidence="11 14" id="KW-0503">Monooxygenase</keyword>
<dbReference type="SUPFAM" id="SSF48264">
    <property type="entry name" value="Cytochrome P450"/>
    <property type="match status" value="1"/>
</dbReference>
<evidence type="ECO:0000256" key="14">
    <source>
        <dbReference type="RuleBase" id="RU000461"/>
    </source>
</evidence>
<dbReference type="PROSITE" id="PS00086">
    <property type="entry name" value="CYTOCHROME_P450"/>
    <property type="match status" value="1"/>
</dbReference>
<evidence type="ECO:0000313" key="17">
    <source>
        <dbReference type="Proteomes" id="UP001212997"/>
    </source>
</evidence>
<dbReference type="PRINTS" id="PR00463">
    <property type="entry name" value="EP450I"/>
</dbReference>
<keyword evidence="5 13" id="KW-0349">Heme</keyword>
<keyword evidence="9 14" id="KW-0560">Oxidoreductase</keyword>
<evidence type="ECO:0000256" key="13">
    <source>
        <dbReference type="PIRSR" id="PIRSR602401-1"/>
    </source>
</evidence>
<evidence type="ECO:0000256" key="3">
    <source>
        <dbReference type="ARBA" id="ARBA00005179"/>
    </source>
</evidence>
<keyword evidence="10 13" id="KW-0408">Iron</keyword>
<evidence type="ECO:0000256" key="6">
    <source>
        <dbReference type="ARBA" id="ARBA00022692"/>
    </source>
</evidence>
<keyword evidence="8 15" id="KW-1133">Transmembrane helix</keyword>
<sequence>MFDWYPHLLSADILGILGIFFFLVFWSRFRRTHTALPLPPGPKPLPILGNMFDMPEVHPARTFEEWSQYYGGIIYLHLPGQPTLVLNTLKSALDLLEQRSQKYSSRPRSIMIKLMSWSYAFGLMEYGQRWRLRRKYFHECFQQGVVDKYVPIQTQEINSFLRRMLAPGSSEKMERQTLLTFVAITVRAVYGIKVQDLNADYVVMARESLDGFALAGVPGAFWVEYFPILQFVPSWVPGAHFKRIAEQYRPVVQQALRQPFQAVKDSIALNPKNSPICATKDLILYIQQKYGGSGNYLEQEQAVMEAMAVAYGAATDTTNAVGLCFLLAMAKYPEVQKKAQMSLDLHVGPHRLPTIEDYESLPYIQAIVMESIRWQPTFPLGLPHLLIADDEYMGYRIPKGTTVLPNLWAMLRDPEAYPSPETFNPDRFIKDGALNPDIQDPQAIAFGFGRRVCPGRHFSNNALFLFIASVLHVFNVMPTTDDAGKPIPIEVDMTSGLVSIPKTVPCTLKSRSPAAEALVLQSR</sequence>
<evidence type="ECO:0000256" key="7">
    <source>
        <dbReference type="ARBA" id="ARBA00022723"/>
    </source>
</evidence>
<evidence type="ECO:0000313" key="16">
    <source>
        <dbReference type="EMBL" id="KAJ3487190.1"/>
    </source>
</evidence>
<dbReference type="GO" id="GO:0020037">
    <property type="term" value="F:heme binding"/>
    <property type="evidence" value="ECO:0007669"/>
    <property type="project" value="InterPro"/>
</dbReference>
<dbReference type="Pfam" id="PF00067">
    <property type="entry name" value="p450"/>
    <property type="match status" value="1"/>
</dbReference>
<evidence type="ECO:0000256" key="15">
    <source>
        <dbReference type="SAM" id="Phobius"/>
    </source>
</evidence>
<dbReference type="InterPro" id="IPR001128">
    <property type="entry name" value="Cyt_P450"/>
</dbReference>
<keyword evidence="17" id="KW-1185">Reference proteome</keyword>
<accession>A0AAD5YFF9</accession>